<name>A0ABN6RWX6_9BACT</name>
<evidence type="ECO:0000313" key="2">
    <source>
        <dbReference type="Proteomes" id="UP001061361"/>
    </source>
</evidence>
<dbReference type="Proteomes" id="UP001061361">
    <property type="component" value="Chromosome"/>
</dbReference>
<sequence>MREEVIRKAEAHLDGMVVFDRESVAIRENPSTVEVGYKGTAIELPLTQSVTEDAARYLIGAAVYFDAQRAGRYLYNGSRIE</sequence>
<gene>
    <name evidence="1" type="ORF">JCM14722_21370</name>
</gene>
<protein>
    <submittedName>
        <fullName evidence="1">Uncharacterized protein</fullName>
    </submittedName>
</protein>
<evidence type="ECO:0000313" key="1">
    <source>
        <dbReference type="EMBL" id="BDQ34595.1"/>
    </source>
</evidence>
<keyword evidence="2" id="KW-1185">Reference proteome</keyword>
<proteinExistence type="predicted"/>
<reference evidence="1" key="1">
    <citation type="submission" date="2022-08" db="EMBL/GenBank/DDBJ databases">
        <title>Genome Sequence of the sulphate-reducing bacterium, Pseudodesulfovibrio portus JCM14722.</title>
        <authorList>
            <person name="Kondo R."/>
            <person name="Kataoka T."/>
        </authorList>
    </citation>
    <scope>NUCLEOTIDE SEQUENCE</scope>
    <source>
        <strain evidence="1">JCM 14722</strain>
    </source>
</reference>
<organism evidence="1 2">
    <name type="scientific">Pseudodesulfovibrio portus</name>
    <dbReference type="NCBI Taxonomy" id="231439"/>
    <lineage>
        <taxon>Bacteria</taxon>
        <taxon>Pseudomonadati</taxon>
        <taxon>Thermodesulfobacteriota</taxon>
        <taxon>Desulfovibrionia</taxon>
        <taxon>Desulfovibrionales</taxon>
        <taxon>Desulfovibrionaceae</taxon>
    </lineage>
</organism>
<dbReference type="RefSeq" id="WP_264981494.1">
    <property type="nucleotide sequence ID" value="NZ_AP026708.1"/>
</dbReference>
<accession>A0ABN6RWX6</accession>
<dbReference type="EMBL" id="AP026708">
    <property type="protein sequence ID" value="BDQ34595.1"/>
    <property type="molecule type" value="Genomic_DNA"/>
</dbReference>